<dbReference type="InterPro" id="IPR005025">
    <property type="entry name" value="FMN_Rdtase-like_dom"/>
</dbReference>
<keyword evidence="3" id="KW-1185">Reference proteome</keyword>
<proteinExistence type="predicted"/>
<gene>
    <name evidence="2" type="ORF">VRU48_07725</name>
</gene>
<evidence type="ECO:0000313" key="2">
    <source>
        <dbReference type="EMBL" id="MEE1944990.1"/>
    </source>
</evidence>
<dbReference type="PANTHER" id="PTHR30543">
    <property type="entry name" value="CHROMATE REDUCTASE"/>
    <property type="match status" value="1"/>
</dbReference>
<dbReference type="Pfam" id="PF03358">
    <property type="entry name" value="FMN_red"/>
    <property type="match status" value="1"/>
</dbReference>
<name>A0ABU7I688_9SPHI</name>
<keyword evidence="2" id="KW-0560">Oxidoreductase</keyword>
<dbReference type="EMBL" id="JAZDQT010000001">
    <property type="protein sequence ID" value="MEE1944990.1"/>
    <property type="molecule type" value="Genomic_DNA"/>
</dbReference>
<evidence type="ECO:0000259" key="1">
    <source>
        <dbReference type="Pfam" id="PF03358"/>
    </source>
</evidence>
<dbReference type="EC" id="1.-.-.-" evidence="2"/>
<dbReference type="Gene3D" id="3.40.50.360">
    <property type="match status" value="1"/>
</dbReference>
<organism evidence="2 3">
    <name type="scientific">Pedobacter albus</name>
    <dbReference type="NCBI Taxonomy" id="3113905"/>
    <lineage>
        <taxon>Bacteria</taxon>
        <taxon>Pseudomonadati</taxon>
        <taxon>Bacteroidota</taxon>
        <taxon>Sphingobacteriia</taxon>
        <taxon>Sphingobacteriales</taxon>
        <taxon>Sphingobacteriaceae</taxon>
        <taxon>Pedobacter</taxon>
    </lineage>
</organism>
<dbReference type="Proteomes" id="UP001336835">
    <property type="component" value="Unassembled WGS sequence"/>
</dbReference>
<dbReference type="InterPro" id="IPR029039">
    <property type="entry name" value="Flavoprotein-like_sf"/>
</dbReference>
<comment type="caution">
    <text evidence="2">The sequence shown here is derived from an EMBL/GenBank/DDBJ whole genome shotgun (WGS) entry which is preliminary data.</text>
</comment>
<sequence length="177" mass="19392">MEQRKNVLAIIGSTRANSSNLNLVKAFAKQTTPKFEVHIFEGIGNLPHFNPDQDTENPPEAIVAFRKLIAQADALLICTPEYVFSLPGSLKNAIEWCVSTTLLSQKPTGLITASASGLKAHEELQLVMRTVEARFTEATTLLIPGIKGKFDTNGNLIDEPTIKQLKAFELAFEALLD</sequence>
<dbReference type="PANTHER" id="PTHR30543:SF21">
    <property type="entry name" value="NAD(P)H-DEPENDENT FMN REDUCTASE LOT6"/>
    <property type="match status" value="1"/>
</dbReference>
<evidence type="ECO:0000313" key="3">
    <source>
        <dbReference type="Proteomes" id="UP001336835"/>
    </source>
</evidence>
<feature type="domain" description="NADPH-dependent FMN reductase-like" evidence="1">
    <location>
        <begin position="6"/>
        <end position="138"/>
    </location>
</feature>
<reference evidence="2 3" key="1">
    <citation type="submission" date="2024-01" db="EMBL/GenBank/DDBJ databases">
        <title>Pedobacter sp. nov., isolated from fresh soil.</title>
        <authorList>
            <person name="Le N.T.T."/>
        </authorList>
    </citation>
    <scope>NUCLEOTIDE SEQUENCE [LARGE SCALE GENOMIC DNA]</scope>
    <source>
        <strain evidence="2 3">KR3-3</strain>
    </source>
</reference>
<dbReference type="InterPro" id="IPR050712">
    <property type="entry name" value="NAD(P)H-dep_reductase"/>
</dbReference>
<dbReference type="RefSeq" id="WP_330107344.1">
    <property type="nucleotide sequence ID" value="NZ_JAZDQT010000001.1"/>
</dbReference>
<accession>A0ABU7I688</accession>
<dbReference type="SUPFAM" id="SSF52218">
    <property type="entry name" value="Flavoproteins"/>
    <property type="match status" value="1"/>
</dbReference>
<protein>
    <submittedName>
        <fullName evidence="2">NADPH-dependent FMN reductase</fullName>
        <ecNumber evidence="2">1.-.-.-</ecNumber>
    </submittedName>
</protein>
<dbReference type="GO" id="GO:0016491">
    <property type="term" value="F:oxidoreductase activity"/>
    <property type="evidence" value="ECO:0007669"/>
    <property type="project" value="UniProtKB-KW"/>
</dbReference>